<reference evidence="3" key="1">
    <citation type="submission" date="2016-10" db="EMBL/GenBank/DDBJ databases">
        <authorList>
            <person name="Varghese N."/>
            <person name="Submissions S."/>
        </authorList>
    </citation>
    <scope>NUCLEOTIDE SEQUENCE [LARGE SCALE GENOMIC DNA]</scope>
    <source>
        <strain evidence="3">DSM 25575</strain>
    </source>
</reference>
<protein>
    <submittedName>
        <fullName evidence="2">Thiopeptide-type bacteriocin biosynthesis domain-containing protein</fullName>
    </submittedName>
</protein>
<dbReference type="InterPro" id="IPR023809">
    <property type="entry name" value="Thiopep_bacteriocin_synth_dom"/>
</dbReference>
<dbReference type="EMBL" id="FOVD01000001">
    <property type="protein sequence ID" value="SFN00816.1"/>
    <property type="molecule type" value="Genomic_DNA"/>
</dbReference>
<name>A0A1I4VIC7_CHROL</name>
<keyword evidence="3" id="KW-1185">Reference proteome</keyword>
<gene>
    <name evidence="2" type="ORF">SAMN05421594_0321</name>
</gene>
<evidence type="ECO:0000259" key="1">
    <source>
        <dbReference type="Pfam" id="PF14028"/>
    </source>
</evidence>
<feature type="domain" description="Thiopeptide-type bacteriocin biosynthesis" evidence="1">
    <location>
        <begin position="5"/>
        <end position="276"/>
    </location>
</feature>
<dbReference type="Pfam" id="PF14028">
    <property type="entry name" value="Lant_dehydr_C"/>
    <property type="match status" value="1"/>
</dbReference>
<proteinExistence type="predicted"/>
<sequence length="290" mass="34519">MQKHWKTYYIYHTGNADDLLKEIIHPSLLDINKKREKEVQFFFIRYFENGYHIRLRLLLNAEESTLFLTILKEHISGYEHLNKVRLELKQAEYIPETERYGNANTIKYAEDQFWVSSRFVLHYLVQSDPLTASERYLLALKTHFAFFKGMGLSRSYSQQLSEKFVKSWLPVPFSDHPDEQEQNRKTVLSAFQQQFESYQNVLQESIEEFWNSLGTTTDPFLKQYLEMNKKVWKDYTQAQLSLEALDEVLLSFIHMTNNRLGIVNAEESYLLFLILKTIPLIKDYDSQPRT</sequence>
<accession>A0A1I4VIC7</accession>
<dbReference type="AlphaFoldDB" id="A0A1I4VIC7"/>
<dbReference type="NCBIfam" id="TIGR03891">
    <property type="entry name" value="thiopep_ocin"/>
    <property type="match status" value="1"/>
</dbReference>
<organism evidence="2 3">
    <name type="scientific">Chryseobacterium oleae</name>
    <dbReference type="NCBI Taxonomy" id="491207"/>
    <lineage>
        <taxon>Bacteria</taxon>
        <taxon>Pseudomonadati</taxon>
        <taxon>Bacteroidota</taxon>
        <taxon>Flavobacteriia</taxon>
        <taxon>Flavobacteriales</taxon>
        <taxon>Weeksellaceae</taxon>
        <taxon>Chryseobacterium group</taxon>
        <taxon>Chryseobacterium</taxon>
    </lineage>
</organism>
<evidence type="ECO:0000313" key="3">
    <source>
        <dbReference type="Proteomes" id="UP000198769"/>
    </source>
</evidence>
<dbReference type="Proteomes" id="UP000198769">
    <property type="component" value="Unassembled WGS sequence"/>
</dbReference>
<evidence type="ECO:0000313" key="2">
    <source>
        <dbReference type="EMBL" id="SFN00816.1"/>
    </source>
</evidence>